<accession>A0A2S3H1T0</accession>
<dbReference type="EMBL" id="CM008047">
    <property type="protein sequence ID" value="PAN13589.1"/>
    <property type="molecule type" value="Genomic_DNA"/>
</dbReference>
<dbReference type="Proteomes" id="UP000243499">
    <property type="component" value="Chromosome 2"/>
</dbReference>
<name>A0A2S3H1T0_9POAL</name>
<feature type="region of interest" description="Disordered" evidence="1">
    <location>
        <begin position="29"/>
        <end position="63"/>
    </location>
</feature>
<evidence type="ECO:0000256" key="1">
    <source>
        <dbReference type="SAM" id="MobiDB-lite"/>
    </source>
</evidence>
<dbReference type="AlphaFoldDB" id="A0A2S3H1T0"/>
<dbReference type="Gramene" id="PAN13589">
    <property type="protein sequence ID" value="PAN13589"/>
    <property type="gene ID" value="PAHAL_2G349000"/>
</dbReference>
<evidence type="ECO:0000313" key="2">
    <source>
        <dbReference type="EMBL" id="PAN13589.1"/>
    </source>
</evidence>
<organism evidence="2">
    <name type="scientific">Panicum hallii</name>
    <dbReference type="NCBI Taxonomy" id="206008"/>
    <lineage>
        <taxon>Eukaryota</taxon>
        <taxon>Viridiplantae</taxon>
        <taxon>Streptophyta</taxon>
        <taxon>Embryophyta</taxon>
        <taxon>Tracheophyta</taxon>
        <taxon>Spermatophyta</taxon>
        <taxon>Magnoliopsida</taxon>
        <taxon>Liliopsida</taxon>
        <taxon>Poales</taxon>
        <taxon>Poaceae</taxon>
        <taxon>PACMAD clade</taxon>
        <taxon>Panicoideae</taxon>
        <taxon>Panicodae</taxon>
        <taxon>Paniceae</taxon>
        <taxon>Panicinae</taxon>
        <taxon>Panicum</taxon>
        <taxon>Panicum sect. Panicum</taxon>
    </lineage>
</organism>
<proteinExistence type="predicted"/>
<reference evidence="2" key="1">
    <citation type="submission" date="2018-04" db="EMBL/GenBank/DDBJ databases">
        <title>WGS assembly of Panicum hallii.</title>
        <authorList>
            <person name="Lovell J."/>
            <person name="Jenkins J."/>
            <person name="Lowry D."/>
            <person name="Mamidi S."/>
            <person name="Sreedasyam A."/>
            <person name="Weng X."/>
            <person name="Barry K."/>
            <person name="Bonette J."/>
            <person name="Campitelli B."/>
            <person name="Daum C."/>
            <person name="Gordon S."/>
            <person name="Gould B."/>
            <person name="Lipzen A."/>
            <person name="Macqueen A."/>
            <person name="Palacio-Mejia J."/>
            <person name="Plott C."/>
            <person name="Shakirov E."/>
            <person name="Shu S."/>
            <person name="Yoshinaga Y."/>
            <person name="Zane M."/>
            <person name="Rokhsar D."/>
            <person name="Grimwood J."/>
            <person name="Schmutz J."/>
            <person name="Juenger T."/>
        </authorList>
    </citation>
    <scope>NUCLEOTIDE SEQUENCE [LARGE SCALE GENOMIC DNA]</scope>
    <source>
        <strain evidence="2">FIL2</strain>
    </source>
</reference>
<gene>
    <name evidence="2" type="ORF">PAHAL_2G349000</name>
</gene>
<sequence length="104" mass="11683">MAPVASIRRWEGTYLPLFNWQCTRRPRDAQIEGGRRAPAPARRGRATRAPDTNNAAAHDCAATPGHKHTTPLLYLQLGSIMRFQFNVKRKLLCILAISKLPSVY</sequence>
<protein>
    <submittedName>
        <fullName evidence="2">Uncharacterized protein</fullName>
    </submittedName>
</protein>